<organism evidence="1 2">
    <name type="scientific">Saccharicrinis fermentans DSM 9555 = JCM 21142</name>
    <dbReference type="NCBI Taxonomy" id="869213"/>
    <lineage>
        <taxon>Bacteria</taxon>
        <taxon>Pseudomonadati</taxon>
        <taxon>Bacteroidota</taxon>
        <taxon>Bacteroidia</taxon>
        <taxon>Marinilabiliales</taxon>
        <taxon>Marinilabiliaceae</taxon>
        <taxon>Saccharicrinis</taxon>
    </lineage>
</organism>
<dbReference type="AlphaFoldDB" id="W7YMK9"/>
<dbReference type="Proteomes" id="UP000019402">
    <property type="component" value="Unassembled WGS sequence"/>
</dbReference>
<dbReference type="RefSeq" id="WP_027472587.1">
    <property type="nucleotide sequence ID" value="NZ_BAMD01000154.1"/>
</dbReference>
<dbReference type="EMBL" id="BAMD01000154">
    <property type="protein sequence ID" value="GAF05911.1"/>
    <property type="molecule type" value="Genomic_DNA"/>
</dbReference>
<comment type="caution">
    <text evidence="1">The sequence shown here is derived from an EMBL/GenBank/DDBJ whole genome shotgun (WGS) entry which is preliminary data.</text>
</comment>
<evidence type="ECO:0000313" key="2">
    <source>
        <dbReference type="Proteomes" id="UP000019402"/>
    </source>
</evidence>
<name>W7YMK9_9BACT</name>
<accession>W7YMK9</accession>
<proteinExistence type="predicted"/>
<dbReference type="STRING" id="869213.GCA_000517085_03114"/>
<gene>
    <name evidence="1" type="ORF">JCM21142_124670</name>
</gene>
<keyword evidence="2" id="KW-1185">Reference proteome</keyword>
<evidence type="ECO:0008006" key="3">
    <source>
        <dbReference type="Google" id="ProtNLM"/>
    </source>
</evidence>
<sequence length="78" mass="9122">MGEIERLLLELESGRKEIKTDSYHMSIGEIINMYKDGDLVLNPAFQRLFRWNDTQKTRFIESILLVMGVSMKTVTKEI</sequence>
<reference evidence="1 2" key="1">
    <citation type="journal article" date="2014" name="Genome Announc.">
        <title>Draft Genome Sequence of Cytophaga fermentans JCM 21142T, a Facultative Anaerobe Isolated from Marine Mud.</title>
        <authorList>
            <person name="Starns D."/>
            <person name="Oshima K."/>
            <person name="Suda W."/>
            <person name="Iino T."/>
            <person name="Yuki M."/>
            <person name="Inoue J."/>
            <person name="Kitamura K."/>
            <person name="Iida T."/>
            <person name="Darby A."/>
            <person name="Hattori M."/>
            <person name="Ohkuma M."/>
        </authorList>
    </citation>
    <scope>NUCLEOTIDE SEQUENCE [LARGE SCALE GENOMIC DNA]</scope>
    <source>
        <strain evidence="1 2">JCM 21142</strain>
    </source>
</reference>
<dbReference type="eggNOG" id="COG1479">
    <property type="taxonomic scope" value="Bacteria"/>
</dbReference>
<protein>
    <recommendedName>
        <fullName evidence="3">DUF262 domain-containing protein</fullName>
    </recommendedName>
</protein>
<evidence type="ECO:0000313" key="1">
    <source>
        <dbReference type="EMBL" id="GAF05911.1"/>
    </source>
</evidence>